<feature type="compositionally biased region" description="Basic and acidic residues" evidence="7">
    <location>
        <begin position="708"/>
        <end position="721"/>
    </location>
</feature>
<evidence type="ECO:0000256" key="3">
    <source>
        <dbReference type="ARBA" id="ARBA00022558"/>
    </source>
</evidence>
<dbReference type="Pfam" id="PF05567">
    <property type="entry name" value="T4P_PilY1"/>
    <property type="match status" value="1"/>
</dbReference>
<dbReference type="InterPro" id="IPR011047">
    <property type="entry name" value="Quinoprotein_ADH-like_sf"/>
</dbReference>
<feature type="compositionally biased region" description="Polar residues" evidence="7">
    <location>
        <begin position="1084"/>
        <end position="1102"/>
    </location>
</feature>
<feature type="region of interest" description="Disordered" evidence="7">
    <location>
        <begin position="1255"/>
        <end position="1282"/>
    </location>
</feature>
<evidence type="ECO:0000256" key="5">
    <source>
        <dbReference type="ARBA" id="ARBA00022837"/>
    </source>
</evidence>
<evidence type="ECO:0000313" key="11">
    <source>
        <dbReference type="Proteomes" id="UP000265745"/>
    </source>
</evidence>
<name>A0A396S1T2_9PSED</name>
<dbReference type="Proteomes" id="UP000265745">
    <property type="component" value="Unassembled WGS sequence"/>
</dbReference>
<dbReference type="RefSeq" id="WP_119700430.1">
    <property type="nucleotide sequence ID" value="NZ_QJSA01000001.1"/>
</dbReference>
<organism evidence="10 11">
    <name type="scientific">Pseudomonas jilinensis</name>
    <dbReference type="NCBI Taxonomy" id="2078689"/>
    <lineage>
        <taxon>Bacteria</taxon>
        <taxon>Pseudomonadati</taxon>
        <taxon>Pseudomonadota</taxon>
        <taxon>Gammaproteobacteria</taxon>
        <taxon>Pseudomonadales</taxon>
        <taxon>Pseudomonadaceae</taxon>
        <taxon>Pseudomonas</taxon>
    </lineage>
</organism>
<dbReference type="EMBL" id="QJSA01000001">
    <property type="protein sequence ID" value="RHW22920.1"/>
    <property type="molecule type" value="Genomic_DNA"/>
</dbReference>
<evidence type="ECO:0000256" key="8">
    <source>
        <dbReference type="SAM" id="SignalP"/>
    </source>
</evidence>
<keyword evidence="6" id="KW-0281">Fimbrium</keyword>
<evidence type="ECO:0000256" key="6">
    <source>
        <dbReference type="ARBA" id="ARBA00023263"/>
    </source>
</evidence>
<evidence type="ECO:0000256" key="4">
    <source>
        <dbReference type="ARBA" id="ARBA00022723"/>
    </source>
</evidence>
<keyword evidence="5" id="KW-0106">Calcium</keyword>
<feature type="region of interest" description="Disordered" evidence="7">
    <location>
        <begin position="691"/>
        <end position="728"/>
    </location>
</feature>
<sequence length="1282" mass="139394">MKTLDAARKTALSTLAFSLYLHAASSYAAALDVSQQPLMLVDSVAPNLIFTLDDSRSMWRASVPDDNGPRNTVRAKSSAFNPLYYNPNVTYEIPRGVNSSGTPVTYSTSFTSAYHNGFDTSKGSVDLSKDYRVDWYCNHNNMSGCTSYTGTTIGNMLAENPSNDYDISVSLTNGSSTTITTPGGARYTIRRTASGSCEVTGAGYTSSSQRCTQTSGSGARTARANLTRQPVQAYYYLFDSTLPGCSATSIANDDCYRIVQVSDTSGPNGTDERQNFAIWYSFYRDRGLATISASHQAFYDMSAAVRITWQGLTDCTTLNSNNNTAKCQDNRFRAFGNQHKGNFYSWLRGFQFVGGTPLRGSLTRAGEFLRTDSDAWAYNPNPITGSTQVEPRYTCRPSFHILMTDGMWNQDSGFTHPTRADDNSFTLPDGTEYSGSLAPFADSTESTLADVAMHYWATDLNPNLDNELKPYIRHSNANASTQYWDPRNNPATWQHMSNFMVGLGLSSALNNANIPWTGDTFKGAGYQALAGGTVNWPAASSDNSNNVYDLWHAAINSRGEFFSADSPEDLVKAFESVLNRIAERTATAAKPGVSTSIGDQDIDSFTVTNRLFYSSYDSADWSGDLVRYNSKRFSNGAVTQEQAWSAREQLPAAGSRTIMMAGGGGASGLQAFSYNNLSSDLRTIFNTNPDSLSGALDDRGGERASYIRGDRSKEGDSDGSFRRRSSPLGDIINSSPVVVGTPSYLPYLADRIDGRPGDYLTFQQANRAPSEDAEESTGGRKELVYVGANDGMLHAFNAKTGAEEFAFIPSAVLPNLPRLTAQSYQGGAHRYFVDGTPVVRDVYINSQWRTVLVGTLRAGGKGLFALDITDPGNVQLLWEISNQTQGYGNLGYTFAEPEIVRLHSGQWGILLGNGYDSENDAASLFVIDIQNGNLLKELVVDDGSSGANGLSSVRGADNNGDGVVDYAYAGDLRGNLWRFDLINTTTTNQEVPDPFARSVQGNVQASSFAISYGGQPLYTARAVSDDAGNQIQPITAIPSLVRHPTRRGYIVIFGTGKYFETQDAAPDTSRAMTVYGIWDRKTRAQSTSTSDRPSISRSNLHEQSISAEQVHGFDGTTHSVRVVSQTPPQWYQDNTTPAQEEYDNRVQDWGWFIDLRVQGQALEGEMMVNRMEVRGDTVLFSSLIPNEDPCADGTSGWIYALNAQTGARTFHPALDFNADGRFDANDTIDGLVASGYKQNSPGGIALSGDGSIFGADPTPVGFSPSPELEGRQSWQVIPLEDN</sequence>
<evidence type="ECO:0000256" key="1">
    <source>
        <dbReference type="ARBA" id="ARBA00004561"/>
    </source>
</evidence>
<comment type="subcellular location">
    <subcellularLocation>
        <location evidence="1">Fimbrium</location>
    </subcellularLocation>
</comment>
<evidence type="ECO:0000256" key="7">
    <source>
        <dbReference type="SAM" id="MobiDB-lite"/>
    </source>
</evidence>
<comment type="similarity">
    <text evidence="2">Belongs to the PilY1 family.</text>
</comment>
<dbReference type="GO" id="GO:0009289">
    <property type="term" value="C:pilus"/>
    <property type="evidence" value="ECO:0007669"/>
    <property type="project" value="UniProtKB-SubCell"/>
</dbReference>
<dbReference type="SUPFAM" id="SSF50998">
    <property type="entry name" value="Quinoprotein alcohol dehydrogenase-like"/>
    <property type="match status" value="1"/>
</dbReference>
<keyword evidence="11" id="KW-1185">Reference proteome</keyword>
<feature type="domain" description="PilY1 beta-propeller" evidence="9">
    <location>
        <begin position="728"/>
        <end position="1113"/>
    </location>
</feature>
<evidence type="ECO:0000259" key="9">
    <source>
        <dbReference type="Pfam" id="PF05567"/>
    </source>
</evidence>
<dbReference type="OrthoDB" id="7156875at2"/>
<evidence type="ECO:0000313" key="10">
    <source>
        <dbReference type="EMBL" id="RHW22920.1"/>
    </source>
</evidence>
<keyword evidence="8" id="KW-0732">Signal</keyword>
<feature type="region of interest" description="Disordered" evidence="7">
    <location>
        <begin position="1082"/>
        <end position="1102"/>
    </location>
</feature>
<keyword evidence="4" id="KW-0479">Metal-binding</keyword>
<dbReference type="InterPro" id="IPR008707">
    <property type="entry name" value="B-propeller_PilY1"/>
</dbReference>
<gene>
    <name evidence="10" type="ORF">C2846_00485</name>
</gene>
<comment type="caution">
    <text evidence="10">The sequence shown here is derived from an EMBL/GenBank/DDBJ whole genome shotgun (WGS) entry which is preliminary data.</text>
</comment>
<feature type="signal peptide" evidence="8">
    <location>
        <begin position="1"/>
        <end position="28"/>
    </location>
</feature>
<accession>A0A396S1T2</accession>
<keyword evidence="3" id="KW-1029">Fimbrium biogenesis</keyword>
<dbReference type="GO" id="GO:0046872">
    <property type="term" value="F:metal ion binding"/>
    <property type="evidence" value="ECO:0007669"/>
    <property type="project" value="UniProtKB-KW"/>
</dbReference>
<protein>
    <submittedName>
        <fullName evidence="10">Pilus assembly protein PilY</fullName>
    </submittedName>
</protein>
<feature type="chain" id="PRO_5017296018" evidence="8">
    <location>
        <begin position="29"/>
        <end position="1282"/>
    </location>
</feature>
<evidence type="ECO:0000256" key="2">
    <source>
        <dbReference type="ARBA" id="ARBA00008387"/>
    </source>
</evidence>
<reference evidence="10 11" key="1">
    <citation type="submission" date="2018-06" db="EMBL/GenBank/DDBJ databases">
        <title>Pseudomonas jilinensis sp. nov., isolated from the production water of Jilin Oilfield in China.</title>
        <authorList>
            <person name="Wang J."/>
        </authorList>
    </citation>
    <scope>NUCLEOTIDE SEQUENCE [LARGE SCALE GENOMIC DNA]</scope>
    <source>
        <strain evidence="10 11">JS15-10A1</strain>
    </source>
</reference>
<proteinExistence type="inferred from homology"/>